<dbReference type="RefSeq" id="WP_281762747.1">
    <property type="nucleotide sequence ID" value="NZ_AP026709.1"/>
</dbReference>
<dbReference type="InterPro" id="IPR013786">
    <property type="entry name" value="AcylCoA_DH/ox_N"/>
</dbReference>
<protein>
    <recommendedName>
        <fullName evidence="2">Acyl-CoA dehydrogenase/oxidase N-terminal domain-containing protein</fullName>
    </recommendedName>
</protein>
<dbReference type="SUPFAM" id="SSF56645">
    <property type="entry name" value="Acyl-CoA dehydrogenase NM domain-like"/>
    <property type="match status" value="1"/>
</dbReference>
<evidence type="ECO:0000313" key="3">
    <source>
        <dbReference type="EMBL" id="BDQ36873.1"/>
    </source>
</evidence>
<evidence type="ECO:0000256" key="1">
    <source>
        <dbReference type="ARBA" id="ARBA00011881"/>
    </source>
</evidence>
<feature type="domain" description="Acyl-CoA dehydrogenase/oxidase N-terminal" evidence="2">
    <location>
        <begin position="27"/>
        <end position="135"/>
    </location>
</feature>
<dbReference type="InterPro" id="IPR037069">
    <property type="entry name" value="AcylCoA_DH/ox_N_sf"/>
</dbReference>
<dbReference type="Gene3D" id="1.20.140.10">
    <property type="entry name" value="Butyryl-CoA Dehydrogenase, subunit A, domain 3"/>
    <property type="match status" value="1"/>
</dbReference>
<evidence type="ECO:0000313" key="4">
    <source>
        <dbReference type="Proteomes" id="UP001317742"/>
    </source>
</evidence>
<dbReference type="PANTHER" id="PTHR43884">
    <property type="entry name" value="ACYL-COA DEHYDROGENASE"/>
    <property type="match status" value="1"/>
</dbReference>
<dbReference type="InterPro" id="IPR009100">
    <property type="entry name" value="AcylCoA_DH/oxidase_NM_dom_sf"/>
</dbReference>
<reference evidence="3 4" key="1">
    <citation type="submission" date="2022-08" db="EMBL/GenBank/DDBJ databases">
        <title>Genome Sequence of the sulphate-reducing bacterium, Pseudodesulfovibrio sp. SYK.</title>
        <authorList>
            <person name="Kondo R."/>
            <person name="Kataoka T."/>
        </authorList>
    </citation>
    <scope>NUCLEOTIDE SEQUENCE [LARGE SCALE GENOMIC DNA]</scope>
    <source>
        <strain evidence="3 4">SYK</strain>
    </source>
</reference>
<sequence length="703" mass="77562">MYTLRTLPGDDVRQIMWRFAERFDLQMSVQSARAIARSTVAKLVAEGARNTHEWTEQKNDLLTAFDQSGLTALFMDPHQGGFIEGPKNFALALVAFELAWVDAGAATSSLASNLALAPIHEKGTAEQRDFYMAKCVPPQPGEDREIWRGAFALTEPLPYVGVDTGVLCGKASVADWTEGEEPMLQIDKRGRFITNMDFANFVTAAVESKDDRIKGTFMVILEDTDEGVFDRGAPTLKMVHQLSSTRDPVLNLKVPASRIIGGYDVVDGVIIPKYNHSEIIGAVFHRTRIPVGLMTSAKLISAVEPVIRYHRNRFRGGDACTEGSPRFDKGLQINEDALQRLADVWASGEAGCSLAFGASRLADRFDPIEKAKEAHFVAEGIPSVRKQMAVLRKLKDQVCEFIDLEYTPEAERDQARYVELQGDTLVQYAYMEALAGVLNPGVKLWNTGEGANKMREAVALVGGYGITEDCPGFLMQKWSDCQLEATYEGPEAVQRRHLTMTMTSEVFQHIMDNWVNQMQAAGKNVPGLGGYVIASAMELWQWTLNHLKVAKDDDGRKLYHNKRQGVTFPLADALGWLLGPYYLATDVMELIEKGPMSPTLAEGLDDLTGFYKDLCHIQAARAAGEVARICTELVYGFNTCCCNEPTAEPGVRPECTGRADLAQFRELKAKVDMCMAGSRMAKDRAGNALTSVMIPEALDYPIG</sequence>
<evidence type="ECO:0000259" key="2">
    <source>
        <dbReference type="Pfam" id="PF02771"/>
    </source>
</evidence>
<dbReference type="InterPro" id="IPR036250">
    <property type="entry name" value="AcylCo_DH-like_C"/>
</dbReference>
<organism evidence="3 4">
    <name type="scientific">Pseudodesulfovibrio nedwellii</name>
    <dbReference type="NCBI Taxonomy" id="2973072"/>
    <lineage>
        <taxon>Bacteria</taxon>
        <taxon>Pseudomonadati</taxon>
        <taxon>Thermodesulfobacteriota</taxon>
        <taxon>Desulfovibrionia</taxon>
        <taxon>Desulfovibrionales</taxon>
        <taxon>Desulfovibrionaceae</taxon>
    </lineage>
</organism>
<accession>A0ABM8AZB7</accession>
<dbReference type="Pfam" id="PF02771">
    <property type="entry name" value="Acyl-CoA_dh_N"/>
    <property type="match status" value="1"/>
</dbReference>
<dbReference type="SUPFAM" id="SSF47203">
    <property type="entry name" value="Acyl-CoA dehydrogenase C-terminal domain-like"/>
    <property type="match status" value="1"/>
</dbReference>
<gene>
    <name evidence="3" type="ORF">SYK_12330</name>
</gene>
<name>A0ABM8AZB7_9BACT</name>
<dbReference type="PANTHER" id="PTHR43884:SF12">
    <property type="entry name" value="ISOVALERYL-COA DEHYDROGENASE, MITOCHONDRIAL-RELATED"/>
    <property type="match status" value="1"/>
</dbReference>
<dbReference type="Proteomes" id="UP001317742">
    <property type="component" value="Chromosome"/>
</dbReference>
<proteinExistence type="predicted"/>
<keyword evidence="4" id="KW-1185">Reference proteome</keyword>
<dbReference type="EMBL" id="AP026709">
    <property type="protein sequence ID" value="BDQ36873.1"/>
    <property type="molecule type" value="Genomic_DNA"/>
</dbReference>
<comment type="subunit">
    <text evidence="1">Homotetramer.</text>
</comment>
<dbReference type="Gene3D" id="1.10.540.10">
    <property type="entry name" value="Acyl-CoA dehydrogenase/oxidase, N-terminal domain"/>
    <property type="match status" value="1"/>
</dbReference>